<evidence type="ECO:0000313" key="1">
    <source>
        <dbReference type="EMBL" id="QBK92854.1"/>
    </source>
</evidence>
<dbReference type="EMBL" id="MK500586">
    <property type="protein sequence ID" value="QBK92854.1"/>
    <property type="molecule type" value="Genomic_DNA"/>
</dbReference>
<proteinExistence type="predicted"/>
<protein>
    <submittedName>
        <fullName evidence="1">Uncharacterized protein</fullName>
    </submittedName>
</protein>
<name>A0A481ZAC7_9VIRU</name>
<organism evidence="1">
    <name type="scientific">Pithovirus LCPAC401</name>
    <dbReference type="NCBI Taxonomy" id="2506595"/>
    <lineage>
        <taxon>Viruses</taxon>
        <taxon>Pithoviruses</taxon>
    </lineage>
</organism>
<gene>
    <name evidence="1" type="ORF">LCPAC401_04920</name>
</gene>
<sequence length="157" mass="18312">MKGITDAMMSMKKHIFETSGTVSFQKCKIIVINNTDVLYEAVEIKLFPNDGYDRKNCPYYTKGRCNKHIYETGECDKHSQIEYEIFREIRVMNSWGKMWIAIIADPTGWREKSYLVADITPNLPSVDRCDTLVLVINIEKDTKIKFAYYTEEMDILS</sequence>
<reference evidence="1" key="1">
    <citation type="journal article" date="2019" name="MBio">
        <title>Virus Genomes from Deep Sea Sediments Expand the Ocean Megavirome and Support Independent Origins of Viral Gigantism.</title>
        <authorList>
            <person name="Backstrom D."/>
            <person name="Yutin N."/>
            <person name="Jorgensen S.L."/>
            <person name="Dharamshi J."/>
            <person name="Homa F."/>
            <person name="Zaremba-Niedwiedzka K."/>
            <person name="Spang A."/>
            <person name="Wolf Y.I."/>
            <person name="Koonin E.V."/>
            <person name="Ettema T.J."/>
        </authorList>
    </citation>
    <scope>NUCLEOTIDE SEQUENCE</scope>
</reference>
<accession>A0A481ZAC7</accession>